<keyword evidence="1 3" id="KW-0853">WD repeat</keyword>
<keyword evidence="4" id="KW-1185">Reference proteome</keyword>
<dbReference type="SUPFAM" id="SSF50978">
    <property type="entry name" value="WD40 repeat-like"/>
    <property type="match status" value="1"/>
</dbReference>
<evidence type="ECO:0000256" key="3">
    <source>
        <dbReference type="PROSITE-ProRule" id="PRU00221"/>
    </source>
</evidence>
<dbReference type="InterPro" id="IPR051075">
    <property type="entry name" value="SCF_subunit_WD-repeat"/>
</dbReference>
<dbReference type="SMART" id="SM00320">
    <property type="entry name" value="WD40"/>
    <property type="match status" value="5"/>
</dbReference>
<accession>A0AB32U1E3</accession>
<dbReference type="InterPro" id="IPR001680">
    <property type="entry name" value="WD40_rpt"/>
</dbReference>
<dbReference type="KEGG" id="dre:563998"/>
<organism evidence="4 5">
    <name type="scientific">Danio rerio</name>
    <name type="common">Zebrafish</name>
    <name type="synonym">Brachydanio rerio</name>
    <dbReference type="NCBI Taxonomy" id="7955"/>
    <lineage>
        <taxon>Eukaryota</taxon>
        <taxon>Metazoa</taxon>
        <taxon>Chordata</taxon>
        <taxon>Craniata</taxon>
        <taxon>Vertebrata</taxon>
        <taxon>Euteleostomi</taxon>
        <taxon>Actinopterygii</taxon>
        <taxon>Neopterygii</taxon>
        <taxon>Teleostei</taxon>
        <taxon>Ostariophysi</taxon>
        <taxon>Cypriniformes</taxon>
        <taxon>Danionidae</taxon>
        <taxon>Danioninae</taxon>
        <taxon>Danio</taxon>
    </lineage>
</organism>
<dbReference type="Pfam" id="PF00400">
    <property type="entry name" value="WD40"/>
    <property type="match status" value="4"/>
</dbReference>
<gene>
    <name evidence="5 6" type="primary">fbxw10</name>
</gene>
<dbReference type="InterPro" id="IPR036047">
    <property type="entry name" value="F-box-like_dom_sf"/>
</dbReference>
<reference evidence="5" key="1">
    <citation type="submission" date="2025-08" db="UniProtKB">
        <authorList>
            <consortium name="RefSeq"/>
        </authorList>
    </citation>
    <scope>IDENTIFICATION</scope>
    <source>
        <strain evidence="5">Tuebingen</strain>
        <tissue evidence="5">Fibroblasts and whole tissue</tissue>
    </source>
</reference>
<dbReference type="InterPro" id="IPR036322">
    <property type="entry name" value="WD40_repeat_dom_sf"/>
</dbReference>
<keyword evidence="2" id="KW-0677">Repeat</keyword>
<evidence type="ECO:0000313" key="6">
    <source>
        <dbReference type="ZFIN" id="ZDB-GENE-101021-1"/>
    </source>
</evidence>
<evidence type="ECO:0000313" key="5">
    <source>
        <dbReference type="RefSeq" id="XP_068080919.2"/>
    </source>
</evidence>
<dbReference type="PANTHER" id="PTHR19872">
    <property type="entry name" value="UBIQUITIN LIGASE SPECIFICITY FACTOR/HREP PROTEIN"/>
    <property type="match status" value="1"/>
</dbReference>
<evidence type="ECO:0000313" key="4">
    <source>
        <dbReference type="Proteomes" id="UP000000437"/>
    </source>
</evidence>
<sequence length="962" mass="108054">MTGVKCLRGEAGDSVLEWSCRGEDGDFNICGRCQTCILSEQLHHIAEWINKAGWDSRKRFITGILVRCQSLQILESLQSVLQVTSGKDYTYARSRALPEDTMWSMDGGGPDGKIHGLDVLETWEWFRKSPDWTKSKYVLGLLTLCDTHLLHMLGNLVRVLIIWEKHRFLQFSNSVKDSKSLKSICNQVELDSDSCDGPDPALTVVPRSSKSLSGVSCHIDFIRRLPVNIAKMTLGQLDKVSLSSCRRVSKHWQSLTEEILTEMEVKKRVKKQAMIFQGNSTSKVNPVYAKICEVLVPISEGDKHFQHGGTSPRHTQSQGQVLDSLYKGFKTEKIQLEERNVYCGVYNTSVLLEREDGSRVMHYAGGQLVAVGSRDRTIRLLHIGSLKELPLVIQGHSGSVRAVLVCEEKDLVISASYDLSIRCWNLKTGMCMMIFHGHFGTINCLDLVGDRLVSGAKDCRVKVWNLQTGKCVENLKFKHPKPIMCVKMSETLVISSCSGGQIRIWSIQTALLIRQISGHQGAVLCLCFDQWHILSGGSDGVVKAWSTNSSFKKCLRTFQHPKEVLAMSFLFLRIITGCMDGKIRIFNFLNGDCLRVIKTNMKQCPVLSLHMHHNTVVVNTRGSVLMLQFAEVQWDYSARAVRDLTEQFHVSPKNVPRSTERATQGGSSGLKSHPHHSKNLSTTNMQHAQVAQRESTRAAMWSKLQAYSHSRTSINLQSEFITRPRSVLSAGKPVSGYKGFQNRVSHTPSTATSSSDKKTKNDIKHSVLSRSEKAVRERVRKRGPHHPVTPERILLRAGSSQQGHNSDPARSNMELNARVRDAWGPDACRQPSFQTSTKKPSETNTPFTMHSVDLNPQSSLQAHSTSKQSQRSLKVNKIDPLNVTCLEDDKTPQGLLVRQTSMPKHCHEDLEMTSKSSLRHIQLDPYKRSEVFQLRTDTQMEAFLQECTRQQQVCKNGSGDKR</sequence>
<protein>
    <submittedName>
        <fullName evidence="5">F-box and WD repeat domain containing protein 10B isoform X1</fullName>
    </submittedName>
</protein>
<dbReference type="InterPro" id="IPR015943">
    <property type="entry name" value="WD40/YVTN_repeat-like_dom_sf"/>
</dbReference>
<dbReference type="Gene3D" id="2.130.10.10">
    <property type="entry name" value="YVTN repeat-like/Quinoprotein amine dehydrogenase"/>
    <property type="match status" value="1"/>
</dbReference>
<name>A0AB32U1E3_DANRE</name>
<dbReference type="RefSeq" id="XP_068080919.2">
    <property type="nucleotide sequence ID" value="XM_068224818.2"/>
</dbReference>
<dbReference type="Proteomes" id="UP000000437">
    <property type="component" value="Chromosome 12"/>
</dbReference>
<proteinExistence type="predicted"/>
<dbReference type="AGR" id="ZFIN:ZDB-GENE-101021-1"/>
<dbReference type="PROSITE" id="PS00678">
    <property type="entry name" value="WD_REPEATS_1"/>
    <property type="match status" value="1"/>
</dbReference>
<dbReference type="PANTHER" id="PTHR19872:SF7">
    <property type="entry name" value="F-BOX AND WD REPEAT DOMAIN CONTAINING PROTEIN 10B-RELATED"/>
    <property type="match status" value="1"/>
</dbReference>
<evidence type="ECO:0000256" key="2">
    <source>
        <dbReference type="ARBA" id="ARBA00022737"/>
    </source>
</evidence>
<dbReference type="ZFIN" id="ZDB-GENE-101021-1">
    <property type="gene designation" value="fbxw10"/>
</dbReference>
<evidence type="ECO:0000256" key="1">
    <source>
        <dbReference type="ARBA" id="ARBA00022574"/>
    </source>
</evidence>
<dbReference type="SUPFAM" id="SSF81383">
    <property type="entry name" value="F-box domain"/>
    <property type="match status" value="1"/>
</dbReference>
<dbReference type="InterPro" id="IPR019775">
    <property type="entry name" value="WD40_repeat_CS"/>
</dbReference>
<dbReference type="Gene3D" id="1.20.1280.50">
    <property type="match status" value="1"/>
</dbReference>
<dbReference type="PROSITE" id="PS50294">
    <property type="entry name" value="WD_REPEATS_REGION"/>
    <property type="match status" value="3"/>
</dbReference>
<dbReference type="PROSITE" id="PS50082">
    <property type="entry name" value="WD_REPEATS_2"/>
    <property type="match status" value="3"/>
</dbReference>
<dbReference type="CTD" id="10517"/>
<dbReference type="CDD" id="cd00200">
    <property type="entry name" value="WD40"/>
    <property type="match status" value="1"/>
</dbReference>
<dbReference type="AlphaFoldDB" id="A0AB32U1E3"/>